<evidence type="ECO:0000256" key="1">
    <source>
        <dbReference type="SAM" id="Phobius"/>
    </source>
</evidence>
<keyword evidence="1" id="KW-0812">Transmembrane</keyword>
<feature type="transmembrane region" description="Helical" evidence="1">
    <location>
        <begin position="221"/>
        <end position="242"/>
    </location>
</feature>
<keyword evidence="1" id="KW-0472">Membrane</keyword>
<gene>
    <name evidence="2" type="ORF">EYF80_041522</name>
</gene>
<comment type="caution">
    <text evidence="2">The sequence shown here is derived from an EMBL/GenBank/DDBJ whole genome shotgun (WGS) entry which is preliminary data.</text>
</comment>
<keyword evidence="3" id="KW-1185">Reference proteome</keyword>
<dbReference type="Proteomes" id="UP000314294">
    <property type="component" value="Unassembled WGS sequence"/>
</dbReference>
<name>A0A4Z2G6T3_9TELE</name>
<sequence>MSYSTSSSSSSTDLSMYLNARLGQRPSGGVGSLLVQFSEHRLGQLDRGARLVAVVMGRAVLLLLFAFVLPGLRGGFAAVGGRDIRPVLAASSQLAPSGSAVAPVAHASSAAARSGRRSVLRVAVLLRHHVDVLEDADAVEASLKLQLHHALRLGVRHRLSARGVRAVRAVGAARRVPPVPGSPAAVTPAAAVVRVPRPGQGRSRGPPLPLLLRHRLRGGRVVVVIVVEVVLDAAVALVDLAAGLHGALVRRLGGAQVVAERLHVKVQPHPANSRCWDRCCSRSHLEEKEEDHRDLISPETPAVCPLCVCYGAVT</sequence>
<proteinExistence type="predicted"/>
<protein>
    <submittedName>
        <fullName evidence="2">Uncharacterized protein</fullName>
    </submittedName>
</protein>
<reference evidence="2 3" key="1">
    <citation type="submission" date="2019-03" db="EMBL/GenBank/DDBJ databases">
        <title>First draft genome of Liparis tanakae, snailfish: a comprehensive survey of snailfish specific genes.</title>
        <authorList>
            <person name="Kim W."/>
            <person name="Song I."/>
            <person name="Jeong J.-H."/>
            <person name="Kim D."/>
            <person name="Kim S."/>
            <person name="Ryu S."/>
            <person name="Song J.Y."/>
            <person name="Lee S.K."/>
        </authorList>
    </citation>
    <scope>NUCLEOTIDE SEQUENCE [LARGE SCALE GENOMIC DNA]</scope>
    <source>
        <tissue evidence="2">Muscle</tissue>
    </source>
</reference>
<evidence type="ECO:0000313" key="2">
    <source>
        <dbReference type="EMBL" id="TNN48252.1"/>
    </source>
</evidence>
<accession>A0A4Z2G6T3</accession>
<dbReference type="EMBL" id="SRLO01000704">
    <property type="protein sequence ID" value="TNN48252.1"/>
    <property type="molecule type" value="Genomic_DNA"/>
</dbReference>
<organism evidence="2 3">
    <name type="scientific">Liparis tanakae</name>
    <name type="common">Tanaka's snailfish</name>
    <dbReference type="NCBI Taxonomy" id="230148"/>
    <lineage>
        <taxon>Eukaryota</taxon>
        <taxon>Metazoa</taxon>
        <taxon>Chordata</taxon>
        <taxon>Craniata</taxon>
        <taxon>Vertebrata</taxon>
        <taxon>Euteleostomi</taxon>
        <taxon>Actinopterygii</taxon>
        <taxon>Neopterygii</taxon>
        <taxon>Teleostei</taxon>
        <taxon>Neoteleostei</taxon>
        <taxon>Acanthomorphata</taxon>
        <taxon>Eupercaria</taxon>
        <taxon>Perciformes</taxon>
        <taxon>Cottioidei</taxon>
        <taxon>Cottales</taxon>
        <taxon>Liparidae</taxon>
        <taxon>Liparis</taxon>
    </lineage>
</organism>
<keyword evidence="1" id="KW-1133">Transmembrane helix</keyword>
<feature type="transmembrane region" description="Helical" evidence="1">
    <location>
        <begin position="51"/>
        <end position="72"/>
    </location>
</feature>
<dbReference type="AlphaFoldDB" id="A0A4Z2G6T3"/>
<evidence type="ECO:0000313" key="3">
    <source>
        <dbReference type="Proteomes" id="UP000314294"/>
    </source>
</evidence>